<feature type="transmembrane region" description="Helical" evidence="3">
    <location>
        <begin position="12"/>
        <end position="31"/>
    </location>
</feature>
<dbReference type="CDD" id="cd02968">
    <property type="entry name" value="SCO"/>
    <property type="match status" value="1"/>
</dbReference>
<protein>
    <recommendedName>
        <fullName evidence="4">Thioredoxin domain-containing protein</fullName>
    </recommendedName>
</protein>
<evidence type="ECO:0000259" key="4">
    <source>
        <dbReference type="PROSITE" id="PS51352"/>
    </source>
</evidence>
<dbReference type="InterPro" id="IPR036249">
    <property type="entry name" value="Thioredoxin-like_sf"/>
</dbReference>
<evidence type="ECO:0000256" key="1">
    <source>
        <dbReference type="ARBA" id="ARBA00010996"/>
    </source>
</evidence>
<name>A0A382KIC7_9ZZZZ</name>
<dbReference type="EMBL" id="UINC01080855">
    <property type="protein sequence ID" value="SVC24178.1"/>
    <property type="molecule type" value="Genomic_DNA"/>
</dbReference>
<organism evidence="5">
    <name type="scientific">marine metagenome</name>
    <dbReference type="NCBI Taxonomy" id="408172"/>
    <lineage>
        <taxon>unclassified sequences</taxon>
        <taxon>metagenomes</taxon>
        <taxon>ecological metagenomes</taxon>
    </lineage>
</organism>
<dbReference type="Gene3D" id="3.40.30.10">
    <property type="entry name" value="Glutaredoxin"/>
    <property type="match status" value="1"/>
</dbReference>
<keyword evidence="3" id="KW-0472">Membrane</keyword>
<dbReference type="Pfam" id="PF02630">
    <property type="entry name" value="SCO1-SenC"/>
    <property type="match status" value="1"/>
</dbReference>
<dbReference type="InterPro" id="IPR003782">
    <property type="entry name" value="SCO1/SenC"/>
</dbReference>
<evidence type="ECO:0000256" key="3">
    <source>
        <dbReference type="SAM" id="Phobius"/>
    </source>
</evidence>
<keyword evidence="2" id="KW-0186">Copper</keyword>
<keyword evidence="3" id="KW-0812">Transmembrane</keyword>
<feature type="domain" description="Thioredoxin" evidence="4">
    <location>
        <begin position="49"/>
        <end position="215"/>
    </location>
</feature>
<comment type="similarity">
    <text evidence="1">Belongs to the SCO1/2 family.</text>
</comment>
<reference evidence="5" key="1">
    <citation type="submission" date="2018-05" db="EMBL/GenBank/DDBJ databases">
        <authorList>
            <person name="Lanie J.A."/>
            <person name="Ng W.-L."/>
            <person name="Kazmierczak K.M."/>
            <person name="Andrzejewski T.M."/>
            <person name="Davidsen T.M."/>
            <person name="Wayne K.J."/>
            <person name="Tettelin H."/>
            <person name="Glass J.I."/>
            <person name="Rusch D."/>
            <person name="Podicherti R."/>
            <person name="Tsui H.-C.T."/>
            <person name="Winkler M.E."/>
        </authorList>
    </citation>
    <scope>NUCLEOTIDE SEQUENCE</scope>
</reference>
<evidence type="ECO:0000256" key="2">
    <source>
        <dbReference type="ARBA" id="ARBA00023008"/>
    </source>
</evidence>
<proteinExistence type="inferred from homology"/>
<dbReference type="PANTHER" id="PTHR12151">
    <property type="entry name" value="ELECTRON TRANSPORT PROTIN SCO1/SENC FAMILY MEMBER"/>
    <property type="match status" value="1"/>
</dbReference>
<dbReference type="PROSITE" id="PS51352">
    <property type="entry name" value="THIOREDOXIN_2"/>
    <property type="match status" value="1"/>
</dbReference>
<evidence type="ECO:0000313" key="5">
    <source>
        <dbReference type="EMBL" id="SVC24178.1"/>
    </source>
</evidence>
<keyword evidence="3" id="KW-1133">Transmembrane helix</keyword>
<sequence length="215" mass="24724">MLTKLSNSKFLIPVMAVLVILAAGTGFYISLKQSQNRLEKNAAVQGLFWPNPKRIKDFSSKDHNDKVFGLNQMSGKWSFVFFGYTNCPDICPITMSVMADVYQKLVVEFEDIQIIFVTVDPERDTTNKLSSYVSYFNKDFIGLHDEPKNENSLIGQIGIAYYYNKENENYLVDHSASIFVIDPKMRLVTKLSPPHQSEKIIDQFKNIKRFIDEEN</sequence>
<dbReference type="InterPro" id="IPR013766">
    <property type="entry name" value="Thioredoxin_domain"/>
</dbReference>
<dbReference type="AlphaFoldDB" id="A0A382KIC7"/>
<dbReference type="PANTHER" id="PTHR12151:SF25">
    <property type="entry name" value="LINALOOL DEHYDRATASE_ISOMERASE DOMAIN-CONTAINING PROTEIN"/>
    <property type="match status" value="1"/>
</dbReference>
<accession>A0A382KIC7</accession>
<dbReference type="SUPFAM" id="SSF52833">
    <property type="entry name" value="Thioredoxin-like"/>
    <property type="match status" value="1"/>
</dbReference>
<gene>
    <name evidence="5" type="ORF">METZ01_LOCUS277032</name>
</gene>